<dbReference type="Proteomes" id="UP000827092">
    <property type="component" value="Unassembled WGS sequence"/>
</dbReference>
<reference evidence="1 2" key="1">
    <citation type="journal article" date="2022" name="Nat. Ecol. Evol.">
        <title>A masculinizing supergene underlies an exaggerated male reproductive morph in a spider.</title>
        <authorList>
            <person name="Hendrickx F."/>
            <person name="De Corte Z."/>
            <person name="Sonet G."/>
            <person name="Van Belleghem S.M."/>
            <person name="Kostlbacher S."/>
            <person name="Vangestel C."/>
        </authorList>
    </citation>
    <scope>NUCLEOTIDE SEQUENCE [LARGE SCALE GENOMIC DNA]</scope>
    <source>
        <strain evidence="1">W744_W776</strain>
    </source>
</reference>
<dbReference type="AlphaFoldDB" id="A0AAV6UV26"/>
<evidence type="ECO:0000313" key="1">
    <source>
        <dbReference type="EMBL" id="KAG8188155.1"/>
    </source>
</evidence>
<organism evidence="1 2">
    <name type="scientific">Oedothorax gibbosus</name>
    <dbReference type="NCBI Taxonomy" id="931172"/>
    <lineage>
        <taxon>Eukaryota</taxon>
        <taxon>Metazoa</taxon>
        <taxon>Ecdysozoa</taxon>
        <taxon>Arthropoda</taxon>
        <taxon>Chelicerata</taxon>
        <taxon>Arachnida</taxon>
        <taxon>Araneae</taxon>
        <taxon>Araneomorphae</taxon>
        <taxon>Entelegynae</taxon>
        <taxon>Araneoidea</taxon>
        <taxon>Linyphiidae</taxon>
        <taxon>Erigoninae</taxon>
        <taxon>Oedothorax</taxon>
    </lineage>
</organism>
<proteinExistence type="predicted"/>
<sequence>MPCPDERTITYHPLVLKHTQYSYFITNLNKISSLRFTSKKKTVTRFPKEHPASQEDFRSIDFPQDSIREKRAVEVAHERSEHRYPFGEVAVWWNAKSTI</sequence>
<comment type="caution">
    <text evidence="1">The sequence shown here is derived from an EMBL/GenBank/DDBJ whole genome shotgun (WGS) entry which is preliminary data.</text>
</comment>
<keyword evidence="2" id="KW-1185">Reference proteome</keyword>
<dbReference type="EMBL" id="JAFNEN010000248">
    <property type="protein sequence ID" value="KAG8188155.1"/>
    <property type="molecule type" value="Genomic_DNA"/>
</dbReference>
<gene>
    <name evidence="1" type="ORF">JTE90_029079</name>
</gene>
<accession>A0AAV6UV26</accession>
<evidence type="ECO:0000313" key="2">
    <source>
        <dbReference type="Proteomes" id="UP000827092"/>
    </source>
</evidence>
<protein>
    <submittedName>
        <fullName evidence="1">Uncharacterized protein</fullName>
    </submittedName>
</protein>
<name>A0AAV6UV26_9ARAC</name>